<evidence type="ECO:0000259" key="2">
    <source>
        <dbReference type="Pfam" id="PF24883"/>
    </source>
</evidence>
<sequence length="498" mass="56193">MLSPAITISNDDIFKTIHITGGQFSQYNYHGQASLDNKAAIEILTDTVAPSAFHDSGARFDPPKCHPWTRVKVFEKIMGWILGRDEETAAKPFLKSAIAQSTIEPGIEQDLLLAIFFFSRADPSRNHAGPLIATLAYELYCAFSETEVQTIILSAIKKELLIFKRTNDNSPPSSFSFSAFRAYLSDTPFTHHRLSFVVVIDGLDECVDHSSQKAILTGLADSVRQLHPYIRILVVSRPEHGIKLSFGSKNLKGVHDLLLLDLHNENEAGTDIKLYLCERFAQVKDEFDNRTSGRNLDASWPGEEYIQELVAKSSGQFIYAATVVRYVESTRHRPDHRLDIVLNLRAYNGLESPFAQLDALYTMILGESASDINKALPVLSLHVMDSHILWRLLEIIVLKDPQWPYMRDHRNGILLSMLNHELQQYNNHAALAWVLLIFYYLGSHRFVPIIKPLESHFNNEYSIPPGIVYDPSGSFIAADTLLLEEIGKYLARSLRADV</sequence>
<dbReference type="InterPro" id="IPR056884">
    <property type="entry name" value="NPHP3-like_N"/>
</dbReference>
<feature type="domain" description="Nephrocystin 3-like N-terminal" evidence="2">
    <location>
        <begin position="95"/>
        <end position="237"/>
    </location>
</feature>
<proteinExistence type="predicted"/>
<dbReference type="AlphaFoldDB" id="A0A8H4QF70"/>
<keyword evidence="1" id="KW-0677">Repeat</keyword>
<dbReference type="PANTHER" id="PTHR10039">
    <property type="entry name" value="AMELOGENIN"/>
    <property type="match status" value="1"/>
</dbReference>
<gene>
    <name evidence="3" type="ORF">D9613_012030</name>
</gene>
<evidence type="ECO:0000313" key="4">
    <source>
        <dbReference type="Proteomes" id="UP000521872"/>
    </source>
</evidence>
<reference evidence="3 4" key="1">
    <citation type="submission" date="2019-12" db="EMBL/GenBank/DDBJ databases">
        <authorList>
            <person name="Floudas D."/>
            <person name="Bentzer J."/>
            <person name="Ahren D."/>
            <person name="Johansson T."/>
            <person name="Persson P."/>
            <person name="Tunlid A."/>
        </authorList>
    </citation>
    <scope>NUCLEOTIDE SEQUENCE [LARGE SCALE GENOMIC DNA]</scope>
    <source>
        <strain evidence="3 4">CBS 102.39</strain>
    </source>
</reference>
<dbReference type="EMBL" id="JAACJL010000060">
    <property type="protein sequence ID" value="KAF4609753.1"/>
    <property type="molecule type" value="Genomic_DNA"/>
</dbReference>
<evidence type="ECO:0000256" key="1">
    <source>
        <dbReference type="ARBA" id="ARBA00022737"/>
    </source>
</evidence>
<organism evidence="3 4">
    <name type="scientific">Agrocybe pediades</name>
    <dbReference type="NCBI Taxonomy" id="84607"/>
    <lineage>
        <taxon>Eukaryota</taxon>
        <taxon>Fungi</taxon>
        <taxon>Dikarya</taxon>
        <taxon>Basidiomycota</taxon>
        <taxon>Agaricomycotina</taxon>
        <taxon>Agaricomycetes</taxon>
        <taxon>Agaricomycetidae</taxon>
        <taxon>Agaricales</taxon>
        <taxon>Agaricineae</taxon>
        <taxon>Strophariaceae</taxon>
        <taxon>Agrocybe</taxon>
    </lineage>
</organism>
<dbReference type="Pfam" id="PF24883">
    <property type="entry name" value="NPHP3_N"/>
    <property type="match status" value="1"/>
</dbReference>
<protein>
    <recommendedName>
        <fullName evidence="2">Nephrocystin 3-like N-terminal domain-containing protein</fullName>
    </recommendedName>
</protein>
<keyword evidence="4" id="KW-1185">Reference proteome</keyword>
<name>A0A8H4QF70_9AGAR</name>
<comment type="caution">
    <text evidence="3">The sequence shown here is derived from an EMBL/GenBank/DDBJ whole genome shotgun (WGS) entry which is preliminary data.</text>
</comment>
<accession>A0A8H4QF70</accession>
<dbReference type="Proteomes" id="UP000521872">
    <property type="component" value="Unassembled WGS sequence"/>
</dbReference>
<evidence type="ECO:0000313" key="3">
    <source>
        <dbReference type="EMBL" id="KAF4609753.1"/>
    </source>
</evidence>